<gene>
    <name evidence="3" type="ORF">SAMN02745824_2887</name>
</gene>
<evidence type="ECO:0000313" key="4">
    <source>
        <dbReference type="Proteomes" id="UP000185192"/>
    </source>
</evidence>
<feature type="compositionally biased region" description="Pro residues" evidence="1">
    <location>
        <begin position="42"/>
        <end position="69"/>
    </location>
</feature>
<feature type="region of interest" description="Disordered" evidence="1">
    <location>
        <begin position="26"/>
        <end position="107"/>
    </location>
</feature>
<proteinExistence type="predicted"/>
<name>A0A1N6GLH7_9SPHN</name>
<feature type="compositionally biased region" description="Acidic residues" evidence="1">
    <location>
        <begin position="98"/>
        <end position="107"/>
    </location>
</feature>
<dbReference type="Proteomes" id="UP000185192">
    <property type="component" value="Unassembled WGS sequence"/>
</dbReference>
<organism evidence="3 4">
    <name type="scientific">Parasphingorhabdus marina DSM 22363</name>
    <dbReference type="NCBI Taxonomy" id="1123272"/>
    <lineage>
        <taxon>Bacteria</taxon>
        <taxon>Pseudomonadati</taxon>
        <taxon>Pseudomonadota</taxon>
        <taxon>Alphaproteobacteria</taxon>
        <taxon>Sphingomonadales</taxon>
        <taxon>Sphingomonadaceae</taxon>
        <taxon>Parasphingorhabdus</taxon>
    </lineage>
</organism>
<feature type="signal peptide" evidence="2">
    <location>
        <begin position="1"/>
        <end position="26"/>
    </location>
</feature>
<evidence type="ECO:0000256" key="2">
    <source>
        <dbReference type="SAM" id="SignalP"/>
    </source>
</evidence>
<sequence length="620" mass="66015">MRRQINKLLLPSAAIGALIISLPALGQDNPESLLPPGFGDPDPAPPATPAPPPATTPVAPPPVTGPSPAQPSAQPSSPAPGAPGPASTSGLDLPSSLLDEDGEPDLSELDDLLQPQYYLAAGETRPMDEIGVLSPETGGLAPDAFGEEGGQYLSNLIRNLRGPILSRWSSILLRRTLLSKVDSPANANPADWVAERAWRLLLMGEADAARSLVLKVDGGNYTPRLYEVAMQAHLATADPAGICPSVPGGDKVSDAPTWTMFGPICASFSGEQSRATSLLRQARRNKVATGIDYLLAEKTVGAGFEGRRAVTIDWDEIQYFNNWRYGLGAATGVEPPDRLYQQAGRHVQGWRARAPMLAIDSRMKASAIAAAIGVLSNKAIVGLYSAAYDDPETGEDWKVQASLLRSAYRAPTASERIEAMRTLWSRSDAPLTSYGAKILTARAAAKIAPSSSLSDDSTDLIASMLSAGFDRNAANWFPEVAAGSESWGLLVVGIPSNSLSINYSDLDEFGDNDGTEDQLKSQFLLAALAGLDRLDQSALQDFSQDMDLDLDRSSKWTRAIVSAARRQQQGTVALLTAVGMQGRDWSAMSPLHLYHIIRALKSVGMEPEARMIAAEALTRV</sequence>
<reference evidence="4" key="1">
    <citation type="submission" date="2016-11" db="EMBL/GenBank/DDBJ databases">
        <authorList>
            <person name="Varghese N."/>
            <person name="Submissions S."/>
        </authorList>
    </citation>
    <scope>NUCLEOTIDE SEQUENCE [LARGE SCALE GENOMIC DNA]</scope>
    <source>
        <strain evidence="4">DSM 22363</strain>
    </source>
</reference>
<evidence type="ECO:0000313" key="3">
    <source>
        <dbReference type="EMBL" id="SIO08376.1"/>
    </source>
</evidence>
<evidence type="ECO:0000256" key="1">
    <source>
        <dbReference type="SAM" id="MobiDB-lite"/>
    </source>
</evidence>
<feature type="chain" id="PRO_5012319936" evidence="2">
    <location>
        <begin position="27"/>
        <end position="620"/>
    </location>
</feature>
<dbReference type="RefSeq" id="WP_074205838.1">
    <property type="nucleotide sequence ID" value="NZ_FSQW01000002.1"/>
</dbReference>
<accession>A0A1N6GLH7</accession>
<keyword evidence="4" id="KW-1185">Reference proteome</keyword>
<dbReference type="EMBL" id="FSQW01000002">
    <property type="protein sequence ID" value="SIO08376.1"/>
    <property type="molecule type" value="Genomic_DNA"/>
</dbReference>
<keyword evidence="2" id="KW-0732">Signal</keyword>
<dbReference type="STRING" id="1123272.SAMN02745824_2887"/>
<protein>
    <submittedName>
        <fullName evidence="3">Uncharacterized protein</fullName>
    </submittedName>
</protein>
<dbReference type="AlphaFoldDB" id="A0A1N6GLH7"/>
<dbReference type="OrthoDB" id="7388088at2"/>